<proteinExistence type="predicted"/>
<name>A0A9D1PX39_9BACT</name>
<dbReference type="AlphaFoldDB" id="A0A9D1PX39"/>
<dbReference type="InterPro" id="IPR001296">
    <property type="entry name" value="Glyco_trans_1"/>
</dbReference>
<dbReference type="Proteomes" id="UP000886752">
    <property type="component" value="Unassembled WGS sequence"/>
</dbReference>
<keyword evidence="3" id="KW-0808">Transferase</keyword>
<reference evidence="3" key="2">
    <citation type="submission" date="2021-04" db="EMBL/GenBank/DDBJ databases">
        <authorList>
            <person name="Gilroy R."/>
        </authorList>
    </citation>
    <scope>NUCLEOTIDE SEQUENCE</scope>
    <source>
        <strain evidence="3">ChiHecec2B26-446</strain>
    </source>
</reference>
<dbReference type="InterPro" id="IPR022623">
    <property type="entry name" value="Glyco_trans_4"/>
</dbReference>
<dbReference type="Pfam" id="PF12000">
    <property type="entry name" value="Glyco_trans_4_3"/>
    <property type="match status" value="1"/>
</dbReference>
<feature type="domain" description="Glycosyl transferase family 1" evidence="1">
    <location>
        <begin position="254"/>
        <end position="355"/>
    </location>
</feature>
<dbReference type="GO" id="GO:0016757">
    <property type="term" value="F:glycosyltransferase activity"/>
    <property type="evidence" value="ECO:0007669"/>
    <property type="project" value="UniProtKB-KW"/>
</dbReference>
<accession>A0A9D1PX39</accession>
<dbReference type="PANTHER" id="PTHR45947:SF3">
    <property type="entry name" value="SULFOQUINOVOSYL TRANSFERASE SQD2"/>
    <property type="match status" value="1"/>
</dbReference>
<protein>
    <submittedName>
        <fullName evidence="3">Glycosyltransferase</fullName>
        <ecNumber evidence="3">2.4.-.-</ecNumber>
    </submittedName>
</protein>
<feature type="domain" description="Glycosyl transferase family 4" evidence="2">
    <location>
        <begin position="26"/>
        <end position="134"/>
    </location>
</feature>
<organism evidence="3 4">
    <name type="scientific">Candidatus Desulfovibrio intestinipullorum</name>
    <dbReference type="NCBI Taxonomy" id="2838536"/>
    <lineage>
        <taxon>Bacteria</taxon>
        <taxon>Pseudomonadati</taxon>
        <taxon>Thermodesulfobacteriota</taxon>
        <taxon>Desulfovibrionia</taxon>
        <taxon>Desulfovibrionales</taxon>
        <taxon>Desulfovibrionaceae</taxon>
        <taxon>Desulfovibrio</taxon>
    </lineage>
</organism>
<evidence type="ECO:0000313" key="3">
    <source>
        <dbReference type="EMBL" id="HIW00480.1"/>
    </source>
</evidence>
<keyword evidence="3" id="KW-0328">Glycosyltransferase</keyword>
<evidence type="ECO:0000259" key="1">
    <source>
        <dbReference type="Pfam" id="PF00534"/>
    </source>
</evidence>
<dbReference type="SUPFAM" id="SSF53756">
    <property type="entry name" value="UDP-Glycosyltransferase/glycogen phosphorylase"/>
    <property type="match status" value="1"/>
</dbReference>
<dbReference type="Gene3D" id="3.40.50.2000">
    <property type="entry name" value="Glycogen Phosphorylase B"/>
    <property type="match status" value="1"/>
</dbReference>
<dbReference type="PANTHER" id="PTHR45947">
    <property type="entry name" value="SULFOQUINOVOSYL TRANSFERASE SQD2"/>
    <property type="match status" value="1"/>
</dbReference>
<dbReference type="EC" id="2.4.-.-" evidence="3"/>
<dbReference type="EMBL" id="DXHV01000052">
    <property type="protein sequence ID" value="HIW00480.1"/>
    <property type="molecule type" value="Genomic_DNA"/>
</dbReference>
<dbReference type="InterPro" id="IPR050194">
    <property type="entry name" value="Glycosyltransferase_grp1"/>
</dbReference>
<gene>
    <name evidence="3" type="ORF">H9894_04750</name>
</gene>
<dbReference type="Pfam" id="PF00534">
    <property type="entry name" value="Glycos_transf_1"/>
    <property type="match status" value="1"/>
</dbReference>
<reference evidence="3" key="1">
    <citation type="journal article" date="2021" name="PeerJ">
        <title>Extensive microbial diversity within the chicken gut microbiome revealed by metagenomics and culture.</title>
        <authorList>
            <person name="Gilroy R."/>
            <person name="Ravi A."/>
            <person name="Getino M."/>
            <person name="Pursley I."/>
            <person name="Horton D.L."/>
            <person name="Alikhan N.F."/>
            <person name="Baker D."/>
            <person name="Gharbi K."/>
            <person name="Hall N."/>
            <person name="Watson M."/>
            <person name="Adriaenssens E.M."/>
            <person name="Foster-Nyarko E."/>
            <person name="Jarju S."/>
            <person name="Secka A."/>
            <person name="Antonio M."/>
            <person name="Oren A."/>
            <person name="Chaudhuri R.R."/>
            <person name="La Ragione R."/>
            <person name="Hildebrand F."/>
            <person name="Pallen M.J."/>
        </authorList>
    </citation>
    <scope>NUCLEOTIDE SEQUENCE</scope>
    <source>
        <strain evidence="3">ChiHecec2B26-446</strain>
    </source>
</reference>
<comment type="caution">
    <text evidence="3">The sequence shown here is derived from an EMBL/GenBank/DDBJ whole genome shotgun (WGS) entry which is preliminary data.</text>
</comment>
<evidence type="ECO:0000259" key="2">
    <source>
        <dbReference type="Pfam" id="PF12000"/>
    </source>
</evidence>
<sequence>MRILFINHTFPGLFSSLVAAFGAESRHEVLFASSYGRRQEVTLPGVRKIRLGPHALRARTAAEELDNMMAAGRQALHSFEVLRGSGFVPDMVLSSSRGGYALFWESAFPDSFRVCWTESCTSLPDAEAATDPLFARQLVLCRQVMDCDLAVTLSAGQPGYLQDKLKHAVELPYAVNTRQFAPGHFEALEQDGLDLTALPELLVLAVSRTLAQSSTLPLLLEHLCTLRPRCHVLLFCDTLATQGSMRTLCPTLAAGRAGRLHVSGMLSLNKYKTLLSQAAAWVYPPDSRVQAVSLLEAMSCGAALILSKGSFASSLLQDRDNVLFLEEREPREFAESLDALLNQKELLQKVRLRARATVVEHCAQDRVLPLQTHFLEQMYQIWKEQGSSGITAHLEGLQSLV</sequence>
<evidence type="ECO:0000313" key="4">
    <source>
        <dbReference type="Proteomes" id="UP000886752"/>
    </source>
</evidence>